<dbReference type="OrthoDB" id="8479094at2"/>
<feature type="transmembrane region" description="Helical" evidence="8">
    <location>
        <begin position="84"/>
        <end position="104"/>
    </location>
</feature>
<dbReference type="PRINTS" id="PR00164">
    <property type="entry name" value="ABC2TRNSPORT"/>
</dbReference>
<dbReference type="PANTHER" id="PTHR30413">
    <property type="entry name" value="INNER MEMBRANE TRANSPORT PERMEASE"/>
    <property type="match status" value="1"/>
</dbReference>
<keyword evidence="4" id="KW-1003">Cell membrane</keyword>
<feature type="transmembrane region" description="Helical" evidence="8">
    <location>
        <begin position="237"/>
        <end position="259"/>
    </location>
</feature>
<proteinExistence type="inferred from homology"/>
<feature type="domain" description="ABC-2 type transporter transmembrane" evidence="9">
    <location>
        <begin position="23"/>
        <end position="226"/>
    </location>
</feature>
<evidence type="ECO:0000259" key="9">
    <source>
        <dbReference type="Pfam" id="PF01061"/>
    </source>
</evidence>
<feature type="transmembrane region" description="Helical" evidence="8">
    <location>
        <begin position="187"/>
        <end position="205"/>
    </location>
</feature>
<sequence length="268" mass="29804">MKFQRPAAKPSRTNPLQGALRVFGALVIREMITRYGRSPGGYVWAVLEPAGMIAILALAFSQFIHTPPLGESFILFYATGYIPFHAYSEIAAVVSTSIAVNRQLMHFPMVTPLDAVLARFFLSFLTVIVVSFLVFTTLLVVTDDPVRLSLGPLFVALGAAAFLGLGVGTLNAVLFSFFPLWQRVWGIINRPLFILSAIFFTFESLPRQAREVLWWNPIIHLVGEARRAFYPIYRGDYIMLAYPLGIAGFCLLVGGFLLLRNRSAIIEV</sequence>
<evidence type="ECO:0000256" key="7">
    <source>
        <dbReference type="ARBA" id="ARBA00023136"/>
    </source>
</evidence>
<evidence type="ECO:0000256" key="2">
    <source>
        <dbReference type="ARBA" id="ARBA00007783"/>
    </source>
</evidence>
<keyword evidence="11" id="KW-1185">Reference proteome</keyword>
<evidence type="ECO:0000256" key="3">
    <source>
        <dbReference type="ARBA" id="ARBA00022448"/>
    </source>
</evidence>
<comment type="caution">
    <text evidence="10">The sequence shown here is derived from an EMBL/GenBank/DDBJ whole genome shotgun (WGS) entry which is preliminary data.</text>
</comment>
<dbReference type="RefSeq" id="WP_108025618.1">
    <property type="nucleotide sequence ID" value="NZ_QAYC01000004.1"/>
</dbReference>
<evidence type="ECO:0000313" key="11">
    <source>
        <dbReference type="Proteomes" id="UP000244037"/>
    </source>
</evidence>
<keyword evidence="3" id="KW-0813">Transport</keyword>
<feature type="transmembrane region" description="Helical" evidence="8">
    <location>
        <begin position="41"/>
        <end position="64"/>
    </location>
</feature>
<dbReference type="GO" id="GO:0140359">
    <property type="term" value="F:ABC-type transporter activity"/>
    <property type="evidence" value="ECO:0007669"/>
    <property type="project" value="InterPro"/>
</dbReference>
<evidence type="ECO:0000313" key="10">
    <source>
        <dbReference type="EMBL" id="PTW50496.1"/>
    </source>
</evidence>
<dbReference type="InterPro" id="IPR000412">
    <property type="entry name" value="ABC_2_transport"/>
</dbReference>
<dbReference type="GO" id="GO:0015920">
    <property type="term" value="P:lipopolysaccharide transport"/>
    <property type="evidence" value="ECO:0007669"/>
    <property type="project" value="TreeGrafter"/>
</dbReference>
<dbReference type="InterPro" id="IPR013525">
    <property type="entry name" value="ABC2_TM"/>
</dbReference>
<dbReference type="EMBL" id="QAYC01000004">
    <property type="protein sequence ID" value="PTW50496.1"/>
    <property type="molecule type" value="Genomic_DNA"/>
</dbReference>
<comment type="subcellular location">
    <subcellularLocation>
        <location evidence="1">Cell inner membrane</location>
        <topology evidence="1">Multi-pass membrane protein</topology>
    </subcellularLocation>
</comment>
<dbReference type="Proteomes" id="UP000244037">
    <property type="component" value="Unassembled WGS sequence"/>
</dbReference>
<reference evidence="10 11" key="1">
    <citation type="submission" date="2018-04" db="EMBL/GenBank/DDBJ databases">
        <title>Genomic Encyclopedia of Archaeal and Bacterial Type Strains, Phase II (KMG-II): from individual species to whole genera.</title>
        <authorList>
            <person name="Goeker M."/>
        </authorList>
    </citation>
    <scope>NUCLEOTIDE SEQUENCE [LARGE SCALE GENOMIC DNA]</scope>
    <source>
        <strain evidence="10 11">DSM 19783</strain>
    </source>
</reference>
<evidence type="ECO:0000256" key="5">
    <source>
        <dbReference type="ARBA" id="ARBA00022692"/>
    </source>
</evidence>
<evidence type="ECO:0000256" key="8">
    <source>
        <dbReference type="SAM" id="Phobius"/>
    </source>
</evidence>
<keyword evidence="5 8" id="KW-0812">Transmembrane</keyword>
<evidence type="ECO:0000256" key="6">
    <source>
        <dbReference type="ARBA" id="ARBA00022989"/>
    </source>
</evidence>
<gene>
    <name evidence="10" type="ORF">C8N38_104131</name>
</gene>
<feature type="transmembrane region" description="Helical" evidence="8">
    <location>
        <begin position="153"/>
        <end position="175"/>
    </location>
</feature>
<name>A0A8E3AR50_9RHOB</name>
<feature type="transmembrane region" description="Helical" evidence="8">
    <location>
        <begin position="116"/>
        <end position="141"/>
    </location>
</feature>
<accession>A0A8E3AR50</accession>
<dbReference type="GO" id="GO:0043190">
    <property type="term" value="C:ATP-binding cassette (ABC) transporter complex"/>
    <property type="evidence" value="ECO:0007669"/>
    <property type="project" value="InterPro"/>
</dbReference>
<evidence type="ECO:0000256" key="1">
    <source>
        <dbReference type="ARBA" id="ARBA00004429"/>
    </source>
</evidence>
<comment type="similarity">
    <text evidence="2">Belongs to the ABC-2 integral membrane protein family.</text>
</comment>
<keyword evidence="7 8" id="KW-0472">Membrane</keyword>
<keyword evidence="6 8" id="KW-1133">Transmembrane helix</keyword>
<dbReference type="Pfam" id="PF01061">
    <property type="entry name" value="ABC2_membrane"/>
    <property type="match status" value="1"/>
</dbReference>
<organism evidence="10 11">
    <name type="scientific">Rhodovulum kholense</name>
    <dbReference type="NCBI Taxonomy" id="453584"/>
    <lineage>
        <taxon>Bacteria</taxon>
        <taxon>Pseudomonadati</taxon>
        <taxon>Pseudomonadota</taxon>
        <taxon>Alphaproteobacteria</taxon>
        <taxon>Rhodobacterales</taxon>
        <taxon>Paracoccaceae</taxon>
        <taxon>Rhodovulum</taxon>
    </lineage>
</organism>
<dbReference type="AlphaFoldDB" id="A0A8E3AR50"/>
<dbReference type="PANTHER" id="PTHR30413:SF8">
    <property type="entry name" value="TRANSPORT PERMEASE PROTEIN"/>
    <property type="match status" value="1"/>
</dbReference>
<protein>
    <submittedName>
        <fullName evidence="10">Capsular polysaccharide transport system permease protein</fullName>
    </submittedName>
</protein>
<evidence type="ECO:0000256" key="4">
    <source>
        <dbReference type="ARBA" id="ARBA00022475"/>
    </source>
</evidence>